<name>A0AA41VJG6_PAPNU</name>
<dbReference type="Proteomes" id="UP001177140">
    <property type="component" value="Unassembled WGS sequence"/>
</dbReference>
<organism evidence="1 2">
    <name type="scientific">Papaver nudicaule</name>
    <name type="common">Iceland poppy</name>
    <dbReference type="NCBI Taxonomy" id="74823"/>
    <lineage>
        <taxon>Eukaryota</taxon>
        <taxon>Viridiplantae</taxon>
        <taxon>Streptophyta</taxon>
        <taxon>Embryophyta</taxon>
        <taxon>Tracheophyta</taxon>
        <taxon>Spermatophyta</taxon>
        <taxon>Magnoliopsida</taxon>
        <taxon>Ranunculales</taxon>
        <taxon>Papaveraceae</taxon>
        <taxon>Papaveroideae</taxon>
        <taxon>Papaver</taxon>
    </lineage>
</organism>
<reference evidence="1" key="1">
    <citation type="submission" date="2022-03" db="EMBL/GenBank/DDBJ databases">
        <title>A functionally conserved STORR gene fusion in Papaver species that diverged 16.8 million years ago.</title>
        <authorList>
            <person name="Catania T."/>
        </authorList>
    </citation>
    <scope>NUCLEOTIDE SEQUENCE</scope>
    <source>
        <strain evidence="1">S-191538</strain>
    </source>
</reference>
<gene>
    <name evidence="1" type="ORF">MKW94_028441</name>
</gene>
<protein>
    <submittedName>
        <fullName evidence="1">Uncharacterized protein</fullName>
    </submittedName>
</protein>
<evidence type="ECO:0000313" key="2">
    <source>
        <dbReference type="Proteomes" id="UP001177140"/>
    </source>
</evidence>
<evidence type="ECO:0000313" key="1">
    <source>
        <dbReference type="EMBL" id="MCL7042319.1"/>
    </source>
</evidence>
<accession>A0AA41VJG6</accession>
<dbReference type="EMBL" id="JAJJMA010233907">
    <property type="protein sequence ID" value="MCL7042319.1"/>
    <property type="molecule type" value="Genomic_DNA"/>
</dbReference>
<proteinExistence type="predicted"/>
<comment type="caution">
    <text evidence="1">The sequence shown here is derived from an EMBL/GenBank/DDBJ whole genome shotgun (WGS) entry which is preliminary data.</text>
</comment>
<dbReference type="AlphaFoldDB" id="A0AA41VJG6"/>
<keyword evidence="2" id="KW-1185">Reference proteome</keyword>
<sequence>MKKHGSAVSIHKEITSLIQDNEDECERLFMKIWAMLFFEIQKLEEEKKLWTFLRRKRQVWLIRSSTSSKLKTVHPKCWSCSNPHWTFMLKWLSESYGGRFSY</sequence>